<dbReference type="eggNOG" id="ENOG502S1H2">
    <property type="taxonomic scope" value="Eukaryota"/>
</dbReference>
<feature type="domain" description="P-granule-associated protein DEPS-1 sixth OB-fold" evidence="3">
    <location>
        <begin position="495"/>
        <end position="569"/>
    </location>
</feature>
<dbReference type="AlphaFoldDB" id="G0NV75"/>
<dbReference type="InParanoid" id="G0NV75"/>
<evidence type="ECO:0000259" key="4">
    <source>
        <dbReference type="Pfam" id="PF24342"/>
    </source>
</evidence>
<evidence type="ECO:0000259" key="2">
    <source>
        <dbReference type="Pfam" id="PF24339"/>
    </source>
</evidence>
<dbReference type="EMBL" id="GL379955">
    <property type="protein sequence ID" value="EGT38112.1"/>
    <property type="molecule type" value="Genomic_DNA"/>
</dbReference>
<dbReference type="OrthoDB" id="5799162at2759"/>
<protein>
    <submittedName>
        <fullName evidence="6">Uncharacterized protein</fullName>
    </submittedName>
</protein>
<evidence type="ECO:0000256" key="1">
    <source>
        <dbReference type="SAM" id="MobiDB-lite"/>
    </source>
</evidence>
<evidence type="ECO:0000313" key="7">
    <source>
        <dbReference type="Proteomes" id="UP000008068"/>
    </source>
</evidence>
<dbReference type="FunCoup" id="G0NV75">
    <property type="interactions" value="1012"/>
</dbReference>
<keyword evidence="7" id="KW-1185">Reference proteome</keyword>
<evidence type="ECO:0000259" key="5">
    <source>
        <dbReference type="Pfam" id="PF24343"/>
    </source>
</evidence>
<dbReference type="Pfam" id="PF24339">
    <property type="entry name" value="OB_DEPS-1_3rd"/>
    <property type="match status" value="1"/>
</dbReference>
<dbReference type="HOGENOM" id="CLU_410628_0_0_1"/>
<dbReference type="InterPro" id="IPR057139">
    <property type="entry name" value="OB_DEPS-1_1st"/>
</dbReference>
<dbReference type="Proteomes" id="UP000008068">
    <property type="component" value="Unassembled WGS sequence"/>
</dbReference>
<feature type="compositionally biased region" description="Low complexity" evidence="1">
    <location>
        <begin position="602"/>
        <end position="620"/>
    </location>
</feature>
<accession>G0NV75</accession>
<dbReference type="STRING" id="135651.G0NV75"/>
<feature type="domain" description="P-granule-associated protein DEPS-1 third OB-fold" evidence="2">
    <location>
        <begin position="244"/>
        <end position="313"/>
    </location>
</feature>
<reference evidence="7" key="1">
    <citation type="submission" date="2011-07" db="EMBL/GenBank/DDBJ databases">
        <authorList>
            <consortium name="Caenorhabditis brenneri Sequencing and Analysis Consortium"/>
            <person name="Wilson R.K."/>
        </authorList>
    </citation>
    <scope>NUCLEOTIDE SEQUENCE [LARGE SCALE GENOMIC DNA]</scope>
    <source>
        <strain evidence="7">PB2801</strain>
    </source>
</reference>
<dbReference type="InterPro" id="IPR057147">
    <property type="entry name" value="OB_DEPS-1_3rd"/>
</dbReference>
<feature type="compositionally biased region" description="Polar residues" evidence="1">
    <location>
        <begin position="577"/>
        <end position="590"/>
    </location>
</feature>
<feature type="compositionally biased region" description="Low complexity" evidence="1">
    <location>
        <begin position="639"/>
        <end position="660"/>
    </location>
</feature>
<proteinExistence type="predicted"/>
<feature type="domain" description="P-granule-associated protein DEPS-1 second OB-fold" evidence="4">
    <location>
        <begin position="110"/>
        <end position="190"/>
    </location>
</feature>
<feature type="domain" description="P-granule-associated protein DEPS-1 first OB-fold" evidence="5">
    <location>
        <begin position="13"/>
        <end position="106"/>
    </location>
</feature>
<name>G0NV75_CAEBE</name>
<dbReference type="Pfam" id="PF24341">
    <property type="entry name" value="OB_DEPS-1_6th"/>
    <property type="match status" value="1"/>
</dbReference>
<evidence type="ECO:0000259" key="3">
    <source>
        <dbReference type="Pfam" id="PF24341"/>
    </source>
</evidence>
<feature type="region of interest" description="Disordered" evidence="1">
    <location>
        <begin position="576"/>
        <end position="669"/>
    </location>
</feature>
<gene>
    <name evidence="6" type="ORF">CAEBREN_05334</name>
</gene>
<dbReference type="InterPro" id="IPR057143">
    <property type="entry name" value="OB_DEPS-1_2nd"/>
</dbReference>
<dbReference type="Pfam" id="PF24342">
    <property type="entry name" value="OB_DEPS-1_2nd"/>
    <property type="match status" value="1"/>
</dbReference>
<evidence type="ECO:0000313" key="6">
    <source>
        <dbReference type="EMBL" id="EGT38112.1"/>
    </source>
</evidence>
<dbReference type="InterPro" id="IPR057144">
    <property type="entry name" value="OB_DEPS-1_6th"/>
</dbReference>
<dbReference type="OMA" id="AWIRIET"/>
<dbReference type="Pfam" id="PF24343">
    <property type="entry name" value="OB_DEPS-1_1st"/>
    <property type="match status" value="1"/>
</dbReference>
<sequence length="669" mass="75329">MQKRNPNHFDYTAIVITSTDADAQQYETDLVLLLKSHRERLNLKNLVYGIAKEAFQPPEIENDFENIDEAKNRERRYAIPLKFGDIVQFDEKDVDHKTGKVKIIRREKPLFKTSSNDAGPLLRIGGCIDPRKPTTFWTPLEPVTIPIQDAARAEPDVWMHAWVRVDVHMRCSTEPLNIEWIFDDFADFDPADQGRVSEAPWQKASLESKFTLWQINPFPCEDDFDIDLEPRKDVAVVENKWSEVINKQLGLFVGERLLLCKDLPQYDFIIPLVKPISSIKVDNVKKPVYPSVGEYFHFGAIWSSHHQAFLVTDMVQVPVLRSHSITPSGNLLLRVVTSGVRGLFTDKNGTLGLIDDPYQSLALFEFHPACYEGLTALVEVRAVRATENRSVRYRIIKVITDDENMSRFDTWINDAEFTVGPLAGVVTSRDTVVCGKYPNVYFRLPSDKIGEFPIGCGVRVFGSRMMGATCEIAISEIYPYPEHSIQKVVANTENPIFQVELKPMWQHVQLCESEHFGIVDMRNLNHPPQTQEEIMNNQYSGPFLAWVRESTRVRGSRRACVMMEVYSMALNTPIVFPTTSTSGSKTQSRNSSEKGARKQTPSGSSAGSSCGSNRSSINSIATNRFVGPSRRKTQEDYESGSSSARSSASHATSNCSSAHSGESQRDSDA</sequence>
<organism evidence="7">
    <name type="scientific">Caenorhabditis brenneri</name>
    <name type="common">Nematode worm</name>
    <dbReference type="NCBI Taxonomy" id="135651"/>
    <lineage>
        <taxon>Eukaryota</taxon>
        <taxon>Metazoa</taxon>
        <taxon>Ecdysozoa</taxon>
        <taxon>Nematoda</taxon>
        <taxon>Chromadorea</taxon>
        <taxon>Rhabditida</taxon>
        <taxon>Rhabditina</taxon>
        <taxon>Rhabditomorpha</taxon>
        <taxon>Rhabditoidea</taxon>
        <taxon>Rhabditidae</taxon>
        <taxon>Peloderinae</taxon>
        <taxon>Caenorhabditis</taxon>
    </lineage>
</organism>